<dbReference type="Pfam" id="PF03446">
    <property type="entry name" value="NAD_binding_2"/>
    <property type="match status" value="1"/>
</dbReference>
<dbReference type="SUPFAM" id="SSF51735">
    <property type="entry name" value="NAD(P)-binding Rossmann-fold domains"/>
    <property type="match status" value="1"/>
</dbReference>
<evidence type="ECO:0000256" key="2">
    <source>
        <dbReference type="ARBA" id="ARBA00008419"/>
    </source>
</evidence>
<dbReference type="SMART" id="SM01350">
    <property type="entry name" value="6PGD"/>
    <property type="match status" value="1"/>
</dbReference>
<keyword evidence="5" id="KW-0311">Gluconate utilization</keyword>
<reference evidence="9 10" key="1">
    <citation type="journal article" date="2024" name="Microbiol. Resour. Announc.">
        <title>Genome annotations for the ascomycete fungi Trichoderma harzianum, Trichoderma aggressivum, and Purpureocillium lilacinum.</title>
        <authorList>
            <person name="Beijen E.P.W."/>
            <person name="Ohm R.A."/>
        </authorList>
    </citation>
    <scope>NUCLEOTIDE SEQUENCE [LARGE SCALE GENOMIC DNA]</scope>
    <source>
        <strain evidence="9 10">CBS 150709</strain>
    </source>
</reference>
<dbReference type="EMBL" id="JAWRVI010000058">
    <property type="protein sequence ID" value="KAK4083289.1"/>
    <property type="molecule type" value="Genomic_DNA"/>
</dbReference>
<dbReference type="InterPro" id="IPR036291">
    <property type="entry name" value="NAD(P)-bd_dom_sf"/>
</dbReference>
<proteinExistence type="inferred from homology"/>
<evidence type="ECO:0000256" key="6">
    <source>
        <dbReference type="ARBA" id="ARBA00023126"/>
    </source>
</evidence>
<feature type="domain" description="6-phosphogluconate dehydrogenase C-terminal" evidence="8">
    <location>
        <begin position="241"/>
        <end position="514"/>
    </location>
</feature>
<dbReference type="InterPro" id="IPR008927">
    <property type="entry name" value="6-PGluconate_DH-like_C_sf"/>
</dbReference>
<dbReference type="Gene3D" id="1.10.1040.10">
    <property type="entry name" value="N-(1-d-carboxylethyl)-l-norvaline Dehydrogenase, domain 2"/>
    <property type="match status" value="1"/>
</dbReference>
<gene>
    <name evidence="9" type="ORF">Purlil1_10859</name>
</gene>
<keyword evidence="10" id="KW-1185">Reference proteome</keyword>
<dbReference type="EC" id="1.1.1.44" evidence="3"/>
<comment type="pathway">
    <text evidence="1">Carbohydrate degradation; pentose phosphate pathway; D-ribulose 5-phosphate from D-glucose 6-phosphate (oxidative stage): step 3/3.</text>
</comment>
<organism evidence="9 10">
    <name type="scientific">Purpureocillium lilacinum</name>
    <name type="common">Paecilomyces lilacinus</name>
    <dbReference type="NCBI Taxonomy" id="33203"/>
    <lineage>
        <taxon>Eukaryota</taxon>
        <taxon>Fungi</taxon>
        <taxon>Dikarya</taxon>
        <taxon>Ascomycota</taxon>
        <taxon>Pezizomycotina</taxon>
        <taxon>Sordariomycetes</taxon>
        <taxon>Hypocreomycetidae</taxon>
        <taxon>Hypocreales</taxon>
        <taxon>Ophiocordycipitaceae</taxon>
        <taxon>Purpureocillium</taxon>
    </lineage>
</organism>
<dbReference type="SUPFAM" id="SSF48179">
    <property type="entry name" value="6-phosphogluconate dehydrogenase C-terminal domain-like"/>
    <property type="match status" value="1"/>
</dbReference>
<evidence type="ECO:0000256" key="3">
    <source>
        <dbReference type="ARBA" id="ARBA00013011"/>
    </source>
</evidence>
<name>A0ABR0BM29_PURLI</name>
<dbReference type="Proteomes" id="UP001287286">
    <property type="component" value="Unassembled WGS sequence"/>
</dbReference>
<keyword evidence="6" id="KW-0570">Pentose shunt</keyword>
<dbReference type="Pfam" id="PF00393">
    <property type="entry name" value="6PGD"/>
    <property type="match status" value="2"/>
</dbReference>
<dbReference type="InterPro" id="IPR013328">
    <property type="entry name" value="6PGD_dom2"/>
</dbReference>
<evidence type="ECO:0000256" key="1">
    <source>
        <dbReference type="ARBA" id="ARBA00004874"/>
    </source>
</evidence>
<sequence length="878" mass="95589">MSWPTRHLNPLAVVFTRDVAVTNDLKPMHAVITFTKGCYLGCDFAPIDTLAWAFDAAHIESRDVGMIGVGSMGSGLCLLLGENGYEVAYYDPSQDSMNALETNATNLGLEERVVRHNTYENLISNVHSNPSVLLDFGNEHYRNTERRRQQLVSRGVHYFGCGVSGGYQSARSGPSFSPGGDPGALAKVMPILRDLAAKDGKGQPCDRAGHDVGARRGVVCAREEIGTLVRGSRGRVPFVEHGRAPEGLLLIDIGADMAAQRYGWVDVGVLDTVRDKVVQDVEESEDTGIWTCQEAISLHEPAATILVAHLLRCASADASRRAAVAKAAPAISDGGDNTPLSGRQQRPVHRIAALCHYCWRIDFRSVLQVWRGGRIIRADHIVDVLDGVYAARCGRREQHPGYQGKGDDNDNENVGPQDEDLFASHEVATELLRYFTAAREMVLRAVEADMIVPALCQSLEHFKYTGSTWLPTQFMEAQLDYFGKHMYDTWDDPPGRQGPVHATMNGSWPRAGWTSRELTIILRRFNIANTGMVHDRIERKQQGSYWSVLLSRAITTLLVGYLAFQLSSVSYNWCYSILADSPRPTSRGIAADRIGLSLSLAGIAHHPTSPLVSSDDGGDKRANDGICWSRLVQQTEAPRLRRDLRKRLSRPGPLLRSSVPHMNNAHQHKRLQQPDAGIAPRQCSSIDNRLSIMSRTTDGSSRVAGAYAAHISDEPDVSVHNPEGWLVKQRSVDQLAELVVVANEVVNVFWGKLPGFGADQPGTSETNRGQIVDALGPPKLGIPSGRGACRIGASAAGSSSWVGTVGLRVVHARHVPPVLGRDVLEPVHAAGTRELVLVAGHVVHAVLDGNHVKGVDHAVGPGHVVESIDIVHVTLVEQ</sequence>
<evidence type="ECO:0000256" key="7">
    <source>
        <dbReference type="SAM" id="MobiDB-lite"/>
    </source>
</evidence>
<evidence type="ECO:0000256" key="4">
    <source>
        <dbReference type="ARBA" id="ARBA00023002"/>
    </source>
</evidence>
<protein>
    <recommendedName>
        <fullName evidence="3">phosphogluconate dehydrogenase (NADP(+)-dependent, decarboxylating)</fullName>
        <ecNumber evidence="3">1.1.1.44</ecNumber>
    </recommendedName>
</protein>
<comment type="similarity">
    <text evidence="2">Belongs to the 6-phosphogluconate dehydrogenase family.</text>
</comment>
<evidence type="ECO:0000259" key="8">
    <source>
        <dbReference type="SMART" id="SM01350"/>
    </source>
</evidence>
<evidence type="ECO:0000313" key="10">
    <source>
        <dbReference type="Proteomes" id="UP001287286"/>
    </source>
</evidence>
<dbReference type="InterPro" id="IPR006114">
    <property type="entry name" value="6PGDH_C"/>
</dbReference>
<feature type="region of interest" description="Disordered" evidence="7">
    <location>
        <begin position="399"/>
        <end position="418"/>
    </location>
</feature>
<dbReference type="InterPro" id="IPR006115">
    <property type="entry name" value="6PGDH_NADP-bd"/>
</dbReference>
<evidence type="ECO:0000313" key="9">
    <source>
        <dbReference type="EMBL" id="KAK4083289.1"/>
    </source>
</evidence>
<comment type="caution">
    <text evidence="9">The sequence shown here is derived from an EMBL/GenBank/DDBJ whole genome shotgun (WGS) entry which is preliminary data.</text>
</comment>
<accession>A0ABR0BM29</accession>
<dbReference type="Gene3D" id="3.40.50.720">
    <property type="entry name" value="NAD(P)-binding Rossmann-like Domain"/>
    <property type="match status" value="2"/>
</dbReference>
<evidence type="ECO:0000256" key="5">
    <source>
        <dbReference type="ARBA" id="ARBA00023064"/>
    </source>
</evidence>
<keyword evidence="4" id="KW-0560">Oxidoreductase</keyword>
<dbReference type="InterPro" id="IPR006183">
    <property type="entry name" value="Pgluconate_DH"/>
</dbReference>
<dbReference type="PANTHER" id="PTHR11811">
    <property type="entry name" value="6-PHOSPHOGLUCONATE DEHYDROGENASE"/>
    <property type="match status" value="1"/>
</dbReference>